<name>A0A4Z1IS59_9HELO</name>
<accession>A0A4Z1IS59</accession>
<comment type="caution">
    <text evidence="2">The sequence shown here is derived from an EMBL/GenBank/DDBJ whole genome shotgun (WGS) entry which is preliminary data.</text>
</comment>
<evidence type="ECO:0000256" key="1">
    <source>
        <dbReference type="SAM" id="MobiDB-lite"/>
    </source>
</evidence>
<evidence type="ECO:0000313" key="2">
    <source>
        <dbReference type="EMBL" id="TGO62130.1"/>
    </source>
</evidence>
<dbReference type="OrthoDB" id="3558575at2759"/>
<protein>
    <submittedName>
        <fullName evidence="2">Uncharacterized protein</fullName>
    </submittedName>
</protein>
<feature type="region of interest" description="Disordered" evidence="1">
    <location>
        <begin position="155"/>
        <end position="213"/>
    </location>
</feature>
<feature type="compositionally biased region" description="Basic residues" evidence="1">
    <location>
        <begin position="204"/>
        <end position="213"/>
    </location>
</feature>
<keyword evidence="3" id="KW-1185">Reference proteome</keyword>
<dbReference type="Proteomes" id="UP000297452">
    <property type="component" value="Unassembled WGS sequence"/>
</dbReference>
<organism evidence="2 3">
    <name type="scientific">Botryotinia narcissicola</name>
    <dbReference type="NCBI Taxonomy" id="278944"/>
    <lineage>
        <taxon>Eukaryota</taxon>
        <taxon>Fungi</taxon>
        <taxon>Dikarya</taxon>
        <taxon>Ascomycota</taxon>
        <taxon>Pezizomycotina</taxon>
        <taxon>Leotiomycetes</taxon>
        <taxon>Helotiales</taxon>
        <taxon>Sclerotiniaceae</taxon>
        <taxon>Botryotinia</taxon>
    </lineage>
</organism>
<evidence type="ECO:0000313" key="3">
    <source>
        <dbReference type="Proteomes" id="UP000297452"/>
    </source>
</evidence>
<sequence length="213" mass="23681">MSQQKRPDQGDATHSRAHVRNAVALIMQGPAAYTDLNNIQNIQNIFPRLDFATRHRHDNPGKGCEIVPFTDKGVTFWIIVDRGVGRGAQVTSDQQIQQQNWQRKIGEKVADEQWPILGDRIRKSDEVTTAWWQDPNYMAWFEATKNMIITSTLASNSNSSTTSHGGGGTYTAGSQYSGGAQYPGGQPRQNPLRDTSGRGAGYSGHHHHHKNPY</sequence>
<proteinExistence type="predicted"/>
<gene>
    <name evidence="2" type="ORF">BOTNAR_0118g00060</name>
</gene>
<dbReference type="EMBL" id="PQXJ01000118">
    <property type="protein sequence ID" value="TGO62130.1"/>
    <property type="molecule type" value="Genomic_DNA"/>
</dbReference>
<dbReference type="AlphaFoldDB" id="A0A4Z1IS59"/>
<reference evidence="2 3" key="1">
    <citation type="submission" date="2017-12" db="EMBL/GenBank/DDBJ databases">
        <title>Comparative genomics of Botrytis spp.</title>
        <authorList>
            <person name="Valero-Jimenez C.A."/>
            <person name="Tapia P."/>
            <person name="Veloso J."/>
            <person name="Silva-Moreno E."/>
            <person name="Staats M."/>
            <person name="Valdes J.H."/>
            <person name="Van Kan J.A.L."/>
        </authorList>
    </citation>
    <scope>NUCLEOTIDE SEQUENCE [LARGE SCALE GENOMIC DNA]</scope>
    <source>
        <strain evidence="2 3">MUCL2120</strain>
    </source>
</reference>